<evidence type="ECO:0000313" key="3">
    <source>
        <dbReference type="Proteomes" id="UP000014809"/>
    </source>
</evidence>
<evidence type="ECO:0000313" key="2">
    <source>
        <dbReference type="EMBL" id="AGP31968.1"/>
    </source>
</evidence>
<dbReference type="Proteomes" id="UP000014809">
    <property type="component" value="Chromosome"/>
</dbReference>
<dbReference type="KEGG" id="cter:A606_11645"/>
<feature type="region of interest" description="Disordered" evidence="1">
    <location>
        <begin position="69"/>
        <end position="118"/>
    </location>
</feature>
<gene>
    <name evidence="2" type="ORF">A606_11645</name>
</gene>
<keyword evidence="3" id="KW-1185">Reference proteome</keyword>
<accession>S4XMS5</accession>
<sequence>MCRSGIIPARAGSTEAGKPVTETFRDHPRSRGEHASSAFLPHIPGGSSPLARGARDRLPDLGGLVRIIPARAGSTSDRRQPAGKCWDHPRSRGEHSTGATPAAYTAGSSPLARGAQCR</sequence>
<dbReference type="AntiFam" id="ANF00006">
    <property type="entry name" value="Translation of CRISPR region"/>
</dbReference>
<reference evidence="2 3" key="1">
    <citation type="submission" date="2012-06" db="EMBL/GenBank/DDBJ databases">
        <title>Complete genome sequence of Corynebacterium terpenotabidum Y-11 (=DSM 44721).</title>
        <authorList>
            <person name="Ruckert C."/>
            <person name="Albersmeier A."/>
            <person name="Al-Dilaimi A."/>
            <person name="Szczepanowski R."/>
            <person name="Kalinowski J."/>
        </authorList>
    </citation>
    <scope>NUCLEOTIDE SEQUENCE [LARGE SCALE GENOMIC DNA]</scope>
    <source>
        <strain evidence="2 3">Y-11</strain>
    </source>
</reference>
<evidence type="ECO:0000256" key="1">
    <source>
        <dbReference type="SAM" id="MobiDB-lite"/>
    </source>
</evidence>
<feature type="compositionally biased region" description="Basic and acidic residues" evidence="1">
    <location>
        <begin position="23"/>
        <end position="34"/>
    </location>
</feature>
<organism evidence="2 3">
    <name type="scientific">Corynebacterium terpenotabidum Y-11</name>
    <dbReference type="NCBI Taxonomy" id="1200352"/>
    <lineage>
        <taxon>Bacteria</taxon>
        <taxon>Bacillati</taxon>
        <taxon>Actinomycetota</taxon>
        <taxon>Actinomycetes</taxon>
        <taxon>Mycobacteriales</taxon>
        <taxon>Corynebacteriaceae</taxon>
        <taxon>Corynebacterium</taxon>
    </lineage>
</organism>
<dbReference type="eggNOG" id="ENOG5032V99">
    <property type="taxonomic scope" value="Bacteria"/>
</dbReference>
<dbReference type="AlphaFoldDB" id="S4XMS5"/>
<protein>
    <submittedName>
        <fullName evidence="2">Uncharacterized protein</fullName>
    </submittedName>
</protein>
<name>S4XMS5_9CORY</name>
<proteinExistence type="predicted"/>
<dbReference type="AntiFam" id="ANF00057">
    <property type="entry name" value="Translation of E. coli type CRISPR repeat"/>
</dbReference>
<dbReference type="STRING" id="1200352.A606_11645"/>
<feature type="compositionally biased region" description="Basic and acidic residues" evidence="1">
    <location>
        <begin position="76"/>
        <end position="95"/>
    </location>
</feature>
<feature type="region of interest" description="Disordered" evidence="1">
    <location>
        <begin position="1"/>
        <end position="57"/>
    </location>
</feature>
<dbReference type="EMBL" id="CP003696">
    <property type="protein sequence ID" value="AGP31968.1"/>
    <property type="molecule type" value="Genomic_DNA"/>
</dbReference>
<dbReference type="HOGENOM" id="CLU_072989_8_0_11"/>